<name>A0ABN8YV75_RANTA</name>
<accession>A0ABN8YV75</accession>
<keyword evidence="2" id="KW-1185">Reference proteome</keyword>
<protein>
    <submittedName>
        <fullName evidence="1">Uncharacterized protein</fullName>
    </submittedName>
</protein>
<evidence type="ECO:0000313" key="1">
    <source>
        <dbReference type="EMBL" id="CAI9165473.1"/>
    </source>
</evidence>
<organism evidence="1 2">
    <name type="scientific">Rangifer tarandus platyrhynchus</name>
    <name type="common">Svalbard reindeer</name>
    <dbReference type="NCBI Taxonomy" id="3082113"/>
    <lineage>
        <taxon>Eukaryota</taxon>
        <taxon>Metazoa</taxon>
        <taxon>Chordata</taxon>
        <taxon>Craniata</taxon>
        <taxon>Vertebrata</taxon>
        <taxon>Euteleostomi</taxon>
        <taxon>Mammalia</taxon>
        <taxon>Eutheria</taxon>
        <taxon>Laurasiatheria</taxon>
        <taxon>Artiodactyla</taxon>
        <taxon>Ruminantia</taxon>
        <taxon>Pecora</taxon>
        <taxon>Cervidae</taxon>
        <taxon>Odocoileinae</taxon>
        <taxon>Rangifer</taxon>
    </lineage>
</organism>
<dbReference type="Proteomes" id="UP001176941">
    <property type="component" value="Chromosome 24"/>
</dbReference>
<gene>
    <name evidence="1" type="ORF">MRATA1EN1_LOCUS14435</name>
</gene>
<evidence type="ECO:0000313" key="2">
    <source>
        <dbReference type="Proteomes" id="UP001176941"/>
    </source>
</evidence>
<reference evidence="1" key="1">
    <citation type="submission" date="2023-04" db="EMBL/GenBank/DDBJ databases">
        <authorList>
            <consortium name="ELIXIR-Norway"/>
        </authorList>
    </citation>
    <scope>NUCLEOTIDE SEQUENCE [LARGE SCALE GENOMIC DNA]</scope>
</reference>
<sequence>MGTDGNRWEPWLWMGTSPGKVVCVWPVVILCARLSCQGQHWPVLGFEDWLELLGSTLGSALAACPGRGKEKDVGHPGFASPHCLSHLGVRMGDQLGLRP</sequence>
<proteinExistence type="predicted"/>
<dbReference type="EMBL" id="OX459960">
    <property type="protein sequence ID" value="CAI9165473.1"/>
    <property type="molecule type" value="Genomic_DNA"/>
</dbReference>